<evidence type="ECO:0000256" key="9">
    <source>
        <dbReference type="ARBA" id="ARBA00073107"/>
    </source>
</evidence>
<gene>
    <name evidence="12" type="primary">cb1.6</name>
</gene>
<dbReference type="AlphaFoldDB" id="Q4VRW4"/>
<accession>Q4VRW4</accession>
<organism evidence="12">
    <name type="scientific">Trichobilharzia regenti</name>
    <name type="common">Nasal bird schistosome</name>
    <dbReference type="NCBI Taxonomy" id="157069"/>
    <lineage>
        <taxon>Eukaryota</taxon>
        <taxon>Metazoa</taxon>
        <taxon>Spiralia</taxon>
        <taxon>Lophotrochozoa</taxon>
        <taxon>Platyhelminthes</taxon>
        <taxon>Trematoda</taxon>
        <taxon>Digenea</taxon>
        <taxon>Strigeidida</taxon>
        <taxon>Schistosomatoidea</taxon>
        <taxon>Schistosomatidae</taxon>
        <taxon>Trichobilharzia</taxon>
    </lineage>
</organism>
<dbReference type="InterPro" id="IPR012599">
    <property type="entry name" value="Propeptide_C1A"/>
</dbReference>
<feature type="chain" id="PRO_5018531727" description="Cathepsin B-like cysteine proteinase" evidence="10">
    <location>
        <begin position="23"/>
        <end position="342"/>
    </location>
</feature>
<evidence type="ECO:0000256" key="7">
    <source>
        <dbReference type="ARBA" id="ARBA00023157"/>
    </source>
</evidence>
<evidence type="ECO:0000256" key="8">
    <source>
        <dbReference type="ARBA" id="ARBA00055576"/>
    </source>
</evidence>
<dbReference type="PRINTS" id="PR00705">
    <property type="entry name" value="PAPAIN"/>
</dbReference>
<evidence type="ECO:0000256" key="1">
    <source>
        <dbReference type="ARBA" id="ARBA00008455"/>
    </source>
</evidence>
<dbReference type="Pfam" id="PF08127">
    <property type="entry name" value="Propeptide_C1"/>
    <property type="match status" value="1"/>
</dbReference>
<keyword evidence="5" id="KW-0788">Thiol protease</keyword>
<dbReference type="GO" id="GO:0004197">
    <property type="term" value="F:cysteine-type endopeptidase activity"/>
    <property type="evidence" value="ECO:0007669"/>
    <property type="project" value="InterPro"/>
</dbReference>
<dbReference type="Gene3D" id="3.90.70.10">
    <property type="entry name" value="Cysteine proteinases"/>
    <property type="match status" value="1"/>
</dbReference>
<keyword evidence="6" id="KW-0865">Zymogen</keyword>
<evidence type="ECO:0000259" key="11">
    <source>
        <dbReference type="SMART" id="SM00645"/>
    </source>
</evidence>
<evidence type="ECO:0000256" key="3">
    <source>
        <dbReference type="ARBA" id="ARBA00022729"/>
    </source>
</evidence>
<dbReference type="MEROPS" id="C01.062"/>
<dbReference type="BRENDA" id="3.4.22.1">
    <property type="organism ID" value="8711"/>
</dbReference>
<comment type="similarity">
    <text evidence="1">Belongs to the peptidase C1 family.</text>
</comment>
<evidence type="ECO:0000256" key="4">
    <source>
        <dbReference type="ARBA" id="ARBA00022801"/>
    </source>
</evidence>
<dbReference type="CDD" id="cd02620">
    <property type="entry name" value="Peptidase_C1A_CathepsinB"/>
    <property type="match status" value="1"/>
</dbReference>
<feature type="domain" description="Peptidase C1A papain C-terminal" evidence="11">
    <location>
        <begin position="90"/>
        <end position="339"/>
    </location>
</feature>
<dbReference type="InterPro" id="IPR000668">
    <property type="entry name" value="Peptidase_C1A_C"/>
</dbReference>
<name>Q4VRW4_TRIRE</name>
<evidence type="ECO:0000313" key="12">
    <source>
        <dbReference type="EMBL" id="AAV65886.1"/>
    </source>
</evidence>
<evidence type="ECO:0000256" key="6">
    <source>
        <dbReference type="ARBA" id="ARBA00023145"/>
    </source>
</evidence>
<dbReference type="EMBL" id="AY648124">
    <property type="protein sequence ID" value="AAV65886.1"/>
    <property type="molecule type" value="mRNA"/>
</dbReference>
<reference evidence="12" key="1">
    <citation type="journal article" date="2005" name="Int. J. Parasitol.">
        <title>Multiple cathepsin B isoforms in schistosomula of Trichobilharzia regenti: identification, characterisation and putative role in migration and nutrition.</title>
        <authorList>
            <person name="Dvorak J."/>
            <person name="Delcroix M."/>
            <person name="Rossi A."/>
            <person name="Vopalensky V."/>
            <person name="Pospisek M."/>
            <person name="Sedinova M."/>
            <person name="Mikes L."/>
            <person name="Sajid M."/>
            <person name="Sali A."/>
            <person name="McKerrow J.H."/>
            <person name="Horak P."/>
            <person name="Caffrey C.R."/>
        </authorList>
    </citation>
    <scope>NUCLEOTIDE SEQUENCE</scope>
</reference>
<dbReference type="Pfam" id="PF00112">
    <property type="entry name" value="Peptidase_C1"/>
    <property type="match status" value="1"/>
</dbReference>
<evidence type="ECO:0000256" key="2">
    <source>
        <dbReference type="ARBA" id="ARBA00022670"/>
    </source>
</evidence>
<dbReference type="PROSITE" id="PS00640">
    <property type="entry name" value="THIOL_PROTEASE_ASN"/>
    <property type="match status" value="1"/>
</dbReference>
<dbReference type="SMART" id="SM00645">
    <property type="entry name" value="Pept_C1"/>
    <property type="match status" value="1"/>
</dbReference>
<dbReference type="InterPro" id="IPR038765">
    <property type="entry name" value="Papain-like_cys_pep_sf"/>
</dbReference>
<comment type="function">
    <text evidence="8">Thiol protease. Has a role as a digestive enzyme.</text>
</comment>
<evidence type="ECO:0000256" key="5">
    <source>
        <dbReference type="ARBA" id="ARBA00022807"/>
    </source>
</evidence>
<sequence length="342" mass="38472">MMNTVLCIVSFMSILTAHILTGNEMQFEPLSDEIIAYINQHPDAGWTASRSDRFKSVEDARILLGVMREDEKLRKKRRPTVDHQNVSLEIPSTFDSRKKWSQCKSISSIHDQSRCGSGWAFAAVEVMSDRICIQSKGEKSVELSAVDLLSCCRECGLGCLGGFPGSAWDYWVEEGVVTGSSGENHTGCQPYPFPKCEHNTTGKYPACGQKIYETPKCQKKCQKGYKTPYKKDKHYGKVAYNVPNNEDSIKKEIMMHGPVGSFFTVYSDFLNYKSGIYKHMKGTEIGVHTVRIVGWGVEKGTPYWLIANSWNEGWGEKGYFRILRGKDECDIESLVIGGLPRN</sequence>
<dbReference type="FunFam" id="3.90.70.10:FF:000031">
    <property type="entry name" value="Cathepsin B"/>
    <property type="match status" value="1"/>
</dbReference>
<dbReference type="InterPro" id="IPR025661">
    <property type="entry name" value="Pept_asp_AS"/>
</dbReference>
<keyword evidence="2" id="KW-0645">Protease</keyword>
<dbReference type="InterPro" id="IPR013128">
    <property type="entry name" value="Peptidase_C1A"/>
</dbReference>
<keyword evidence="3 10" id="KW-0732">Signal</keyword>
<proteinExistence type="evidence at transcript level"/>
<keyword evidence="4" id="KW-0378">Hydrolase</keyword>
<dbReference type="GO" id="GO:0006508">
    <property type="term" value="P:proteolysis"/>
    <property type="evidence" value="ECO:0007669"/>
    <property type="project" value="UniProtKB-KW"/>
</dbReference>
<feature type="signal peptide" evidence="10">
    <location>
        <begin position="1"/>
        <end position="22"/>
    </location>
</feature>
<dbReference type="PANTHER" id="PTHR12411">
    <property type="entry name" value="CYSTEINE PROTEASE FAMILY C1-RELATED"/>
    <property type="match status" value="1"/>
</dbReference>
<evidence type="ECO:0000256" key="10">
    <source>
        <dbReference type="SAM" id="SignalP"/>
    </source>
</evidence>
<keyword evidence="7" id="KW-1015">Disulfide bond</keyword>
<protein>
    <recommendedName>
        <fullName evidence="9">Cathepsin B-like cysteine proteinase</fullName>
    </recommendedName>
</protein>
<dbReference type="SUPFAM" id="SSF54001">
    <property type="entry name" value="Cysteine proteinases"/>
    <property type="match status" value="1"/>
</dbReference>